<dbReference type="InterPro" id="IPR007110">
    <property type="entry name" value="Ig-like_dom"/>
</dbReference>
<dbReference type="Ensembl" id="ENSEEET00000026871.2">
    <property type="protein sequence ID" value="ENSEEEP00000026569.2"/>
    <property type="gene ID" value="ENSEEEG00000012856.2"/>
</dbReference>
<keyword evidence="2" id="KW-1015">Disulfide bond</keyword>
<dbReference type="SMART" id="SM00409">
    <property type="entry name" value="IG"/>
    <property type="match status" value="3"/>
</dbReference>
<keyword evidence="1 6" id="KW-0732">Signal</keyword>
<feature type="signal peptide" evidence="6">
    <location>
        <begin position="1"/>
        <end position="20"/>
    </location>
</feature>
<reference evidence="9" key="1">
    <citation type="journal article" date="2014" name="Science">
        <title>Nonhuman genetics. Genomic basis for the convergent evolution of electric organs.</title>
        <authorList>
            <person name="Gallant J.R."/>
            <person name="Traeger L.L."/>
            <person name="Volkening J.D."/>
            <person name="Moffett H."/>
            <person name="Chen P.H."/>
            <person name="Novina C.D."/>
            <person name="Phillips G.N.Jr."/>
            <person name="Anand R."/>
            <person name="Wells G.B."/>
            <person name="Pinch M."/>
            <person name="Guth R."/>
            <person name="Unguez G.A."/>
            <person name="Albert J.S."/>
            <person name="Zakon H.H."/>
            <person name="Samanta M.P."/>
            <person name="Sussman M.R."/>
        </authorList>
    </citation>
    <scope>NUCLEOTIDE SEQUENCE [LARGE SCALE GENOMIC DNA]</scope>
</reference>
<reference evidence="9" key="2">
    <citation type="journal article" date="2017" name="Sci. Adv.">
        <title>A tail of two voltages: Proteomic comparison of the three electric organs of the electric eel.</title>
        <authorList>
            <person name="Traeger L.L."/>
            <person name="Sabat G."/>
            <person name="Barrett-Wilt G.A."/>
            <person name="Wells G.B."/>
            <person name="Sussman M.R."/>
        </authorList>
    </citation>
    <scope>NUCLEOTIDE SEQUENCE [LARGE SCALE GENOMIC DNA]</scope>
</reference>
<evidence type="ECO:0000256" key="5">
    <source>
        <dbReference type="SAM" id="Phobius"/>
    </source>
</evidence>
<keyword evidence="3" id="KW-0325">Glycoprotein</keyword>
<dbReference type="OMA" id="CVGEGIL"/>
<accession>A0A4W4FNW0</accession>
<evidence type="ECO:0000313" key="9">
    <source>
        <dbReference type="Proteomes" id="UP000314983"/>
    </source>
</evidence>
<dbReference type="InterPro" id="IPR003598">
    <property type="entry name" value="Ig_sub2"/>
</dbReference>
<feature type="domain" description="Ig-like" evidence="7">
    <location>
        <begin position="217"/>
        <end position="289"/>
    </location>
</feature>
<evidence type="ECO:0000259" key="7">
    <source>
        <dbReference type="PROSITE" id="PS50835"/>
    </source>
</evidence>
<dbReference type="PANTHER" id="PTHR44337">
    <property type="entry name" value="CARCINOEMBRYONIC ANTIGEN-RELATED CELL ADHESION MOLECULE 8"/>
    <property type="match status" value="1"/>
</dbReference>
<dbReference type="GeneTree" id="ENSGT01100000263479"/>
<dbReference type="InterPro" id="IPR052598">
    <property type="entry name" value="IgSF_CEA-related"/>
</dbReference>
<feature type="domain" description="Ig-like" evidence="7">
    <location>
        <begin position="113"/>
        <end position="214"/>
    </location>
</feature>
<evidence type="ECO:0000313" key="8">
    <source>
        <dbReference type="Ensembl" id="ENSEEEP00000026569.2"/>
    </source>
</evidence>
<feature type="transmembrane region" description="Helical" evidence="5">
    <location>
        <begin position="304"/>
        <end position="327"/>
    </location>
</feature>
<keyword evidence="5" id="KW-0472">Membrane</keyword>
<evidence type="ECO:0000256" key="3">
    <source>
        <dbReference type="ARBA" id="ARBA00023180"/>
    </source>
</evidence>
<dbReference type="InterPro" id="IPR013098">
    <property type="entry name" value="Ig_I-set"/>
</dbReference>
<dbReference type="Proteomes" id="UP000314983">
    <property type="component" value="Chromosome 10"/>
</dbReference>
<dbReference type="InterPro" id="IPR013783">
    <property type="entry name" value="Ig-like_fold"/>
</dbReference>
<reference evidence="8" key="4">
    <citation type="submission" date="2025-08" db="UniProtKB">
        <authorList>
            <consortium name="Ensembl"/>
        </authorList>
    </citation>
    <scope>IDENTIFICATION</scope>
</reference>
<keyword evidence="4" id="KW-0393">Immunoglobulin domain</keyword>
<evidence type="ECO:0000256" key="1">
    <source>
        <dbReference type="ARBA" id="ARBA00022729"/>
    </source>
</evidence>
<protein>
    <recommendedName>
        <fullName evidence="7">Ig-like domain-containing protein</fullName>
    </recommendedName>
</protein>
<dbReference type="PROSITE" id="PS50835">
    <property type="entry name" value="IG_LIKE"/>
    <property type="match status" value="2"/>
</dbReference>
<dbReference type="STRING" id="8005.ENSEEEP00000026569"/>
<reference evidence="8" key="5">
    <citation type="submission" date="2025-09" db="UniProtKB">
        <authorList>
            <consortium name="Ensembl"/>
        </authorList>
    </citation>
    <scope>IDENTIFICATION</scope>
</reference>
<proteinExistence type="predicted"/>
<dbReference type="Gene3D" id="2.60.40.10">
    <property type="entry name" value="Immunoglobulins"/>
    <property type="match status" value="3"/>
</dbReference>
<dbReference type="SUPFAM" id="SSF48726">
    <property type="entry name" value="Immunoglobulin"/>
    <property type="match status" value="3"/>
</dbReference>
<dbReference type="InterPro" id="IPR036179">
    <property type="entry name" value="Ig-like_dom_sf"/>
</dbReference>
<dbReference type="Pfam" id="PF07679">
    <property type="entry name" value="I-set"/>
    <property type="match status" value="1"/>
</dbReference>
<dbReference type="AlphaFoldDB" id="A0A4W4FNW0"/>
<dbReference type="PANTHER" id="PTHR44337:SF16">
    <property type="entry name" value="CARCINOEMBRYONIC ANTIGEN-RELATED CELL ADHESION MOLECULE 20-LIKE-RELATED"/>
    <property type="match status" value="1"/>
</dbReference>
<organism evidence="8 9">
    <name type="scientific">Electrophorus electricus</name>
    <name type="common">Electric eel</name>
    <name type="synonym">Gymnotus electricus</name>
    <dbReference type="NCBI Taxonomy" id="8005"/>
    <lineage>
        <taxon>Eukaryota</taxon>
        <taxon>Metazoa</taxon>
        <taxon>Chordata</taxon>
        <taxon>Craniata</taxon>
        <taxon>Vertebrata</taxon>
        <taxon>Euteleostomi</taxon>
        <taxon>Actinopterygii</taxon>
        <taxon>Neopterygii</taxon>
        <taxon>Teleostei</taxon>
        <taxon>Ostariophysi</taxon>
        <taxon>Gymnotiformes</taxon>
        <taxon>Gymnotoidei</taxon>
        <taxon>Gymnotidae</taxon>
        <taxon>Electrophorus</taxon>
    </lineage>
</organism>
<evidence type="ECO:0000256" key="2">
    <source>
        <dbReference type="ARBA" id="ARBA00023157"/>
    </source>
</evidence>
<gene>
    <name evidence="8" type="primary">LOC118242137</name>
</gene>
<keyword evidence="5" id="KW-0812">Transmembrane</keyword>
<evidence type="ECO:0000256" key="4">
    <source>
        <dbReference type="ARBA" id="ARBA00023319"/>
    </source>
</evidence>
<dbReference type="InterPro" id="IPR003599">
    <property type="entry name" value="Ig_sub"/>
</dbReference>
<sequence length="331" mass="35943">SPCTSRFYFLLYILIWSTQGQDLVPPGPIYRAVGEKVLFITITSPQLSHIVTWNFMNKNIVTFNPPATEMVDPEYIGRVSLNKTSGALELSNLIMADSGVYTVTFTSTDSTSPQQGHISLQVFELVSDVALIGPEYILIEHNSAQFTCVGNGTVITTEWMKDNQILAPSTRFIFSADNRTLLINPIRRSDSGEYQCTLSNPVSSNTSNYRMTINYGPNVWIMGTKVVEKDSDVLLLCSSASRPAATVTWTVNGMSAGHSPLYVAESSNLSHSGEYICTAWNNVTGLTASAVHFLTVKGKLSPGAAAGIAAGVIVGVEVLIVILYSLITHFK</sequence>
<name>A0A4W4FNW0_ELEEL</name>
<reference evidence="8" key="3">
    <citation type="submission" date="2020-05" db="EMBL/GenBank/DDBJ databases">
        <title>Electrophorus electricus (electric eel) genome, fEleEle1, primary haplotype.</title>
        <authorList>
            <person name="Myers G."/>
            <person name="Meyer A."/>
            <person name="Fedrigo O."/>
            <person name="Formenti G."/>
            <person name="Rhie A."/>
            <person name="Tracey A."/>
            <person name="Sims Y."/>
            <person name="Jarvis E.D."/>
        </authorList>
    </citation>
    <scope>NUCLEOTIDE SEQUENCE [LARGE SCALE GENOMIC DNA]</scope>
</reference>
<dbReference type="CDD" id="cd00096">
    <property type="entry name" value="Ig"/>
    <property type="match status" value="1"/>
</dbReference>
<evidence type="ECO:0000256" key="6">
    <source>
        <dbReference type="SAM" id="SignalP"/>
    </source>
</evidence>
<keyword evidence="5" id="KW-1133">Transmembrane helix</keyword>
<feature type="chain" id="PRO_5044262538" description="Ig-like domain-containing protein" evidence="6">
    <location>
        <begin position="21"/>
        <end position="331"/>
    </location>
</feature>
<keyword evidence="9" id="KW-1185">Reference proteome</keyword>
<dbReference type="SMART" id="SM00408">
    <property type="entry name" value="IGc2"/>
    <property type="match status" value="2"/>
</dbReference>